<comment type="caution">
    <text evidence="5">The sequence shown here is derived from an EMBL/GenBank/DDBJ whole genome shotgun (WGS) entry which is preliminary data.</text>
</comment>
<accession>A0ABX5MF28</accession>
<dbReference type="Pfam" id="PF01638">
    <property type="entry name" value="HxlR"/>
    <property type="match status" value="1"/>
</dbReference>
<reference evidence="5 6" key="1">
    <citation type="submission" date="2018-05" db="EMBL/GenBank/DDBJ databases">
        <title>Genomic Encyclopedia of Type Strains, Phase IV (KMG-V): Genome sequencing to study the core and pangenomes of soil and plant-associated prokaryotes.</title>
        <authorList>
            <person name="Whitman W."/>
        </authorList>
    </citation>
    <scope>NUCLEOTIDE SEQUENCE [LARGE SCALE GENOMIC DNA]</scope>
    <source>
        <strain evidence="5 6">SIr-6563</strain>
    </source>
</reference>
<gene>
    <name evidence="5" type="ORF">C7400_14230</name>
</gene>
<dbReference type="InterPro" id="IPR002577">
    <property type="entry name" value="HTH_HxlR"/>
</dbReference>
<evidence type="ECO:0000256" key="3">
    <source>
        <dbReference type="ARBA" id="ARBA00023163"/>
    </source>
</evidence>
<dbReference type="SUPFAM" id="SSF46785">
    <property type="entry name" value="Winged helix' DNA-binding domain"/>
    <property type="match status" value="1"/>
</dbReference>
<keyword evidence="2" id="KW-0238">DNA-binding</keyword>
<evidence type="ECO:0000256" key="2">
    <source>
        <dbReference type="ARBA" id="ARBA00023125"/>
    </source>
</evidence>
<protein>
    <submittedName>
        <fullName evidence="5">HxlR family transcriptional regulator</fullName>
    </submittedName>
</protein>
<evidence type="ECO:0000313" key="5">
    <source>
        <dbReference type="EMBL" id="PXX05279.1"/>
    </source>
</evidence>
<dbReference type="RefSeq" id="WP_146230131.1">
    <property type="nucleotide sequence ID" value="NZ_CAJMYJ010000047.1"/>
</dbReference>
<evidence type="ECO:0000259" key="4">
    <source>
        <dbReference type="PROSITE" id="PS51118"/>
    </source>
</evidence>
<dbReference type="PANTHER" id="PTHR33204:SF17">
    <property type="entry name" value="TRANSCRIPTIONAL REGULATORY PROTEIN"/>
    <property type="match status" value="1"/>
</dbReference>
<sequence length="161" mass="18403">MKRKSFADMDCAVALALEQVGEWWSLLIIRDALQGSTRFEQFRDSLDISPTVLSKRLTYLISAGLMERYRDSADAGRDSYRVTAKGRDLSPVLIALFAWGRRYVKGHRWGIDFVDRETGEAVDPVLIDRNTGKEVNRNDHAFVPGRYPSEATLKRLKPLER</sequence>
<feature type="domain" description="HTH hxlR-type" evidence="4">
    <location>
        <begin position="11"/>
        <end position="108"/>
    </location>
</feature>
<keyword evidence="6" id="KW-1185">Reference proteome</keyword>
<evidence type="ECO:0000313" key="6">
    <source>
        <dbReference type="Proteomes" id="UP000247515"/>
    </source>
</evidence>
<dbReference type="Proteomes" id="UP000247515">
    <property type="component" value="Unassembled WGS sequence"/>
</dbReference>
<keyword evidence="1" id="KW-0805">Transcription regulation</keyword>
<name>A0ABX5MF28_9BURK</name>
<dbReference type="PROSITE" id="PS51118">
    <property type="entry name" value="HTH_HXLR"/>
    <property type="match status" value="1"/>
</dbReference>
<organism evidence="5 6">
    <name type="scientific">Paraburkholderia tropica</name>
    <dbReference type="NCBI Taxonomy" id="92647"/>
    <lineage>
        <taxon>Bacteria</taxon>
        <taxon>Pseudomonadati</taxon>
        <taxon>Pseudomonadota</taxon>
        <taxon>Betaproteobacteria</taxon>
        <taxon>Burkholderiales</taxon>
        <taxon>Burkholderiaceae</taxon>
        <taxon>Paraburkholderia</taxon>
    </lineage>
</organism>
<dbReference type="InterPro" id="IPR036390">
    <property type="entry name" value="WH_DNA-bd_sf"/>
</dbReference>
<proteinExistence type="predicted"/>
<dbReference type="EMBL" id="QJJV01000042">
    <property type="protein sequence ID" value="PXX05279.1"/>
    <property type="molecule type" value="Genomic_DNA"/>
</dbReference>
<evidence type="ECO:0000256" key="1">
    <source>
        <dbReference type="ARBA" id="ARBA00023015"/>
    </source>
</evidence>
<dbReference type="Gene3D" id="1.10.10.10">
    <property type="entry name" value="Winged helix-like DNA-binding domain superfamily/Winged helix DNA-binding domain"/>
    <property type="match status" value="1"/>
</dbReference>
<keyword evidence="3" id="KW-0804">Transcription</keyword>
<dbReference type="PANTHER" id="PTHR33204">
    <property type="entry name" value="TRANSCRIPTIONAL REGULATOR, MARR FAMILY"/>
    <property type="match status" value="1"/>
</dbReference>
<dbReference type="InterPro" id="IPR036388">
    <property type="entry name" value="WH-like_DNA-bd_sf"/>
</dbReference>
<dbReference type="GeneID" id="61308458"/>